<evidence type="ECO:0000256" key="1">
    <source>
        <dbReference type="SAM" id="SignalP"/>
    </source>
</evidence>
<sequence length="79" mass="8773">MRAASLCLLFVFLTIAAVHIVAGTNIDDSYDDGAVGDSQQPVDSVVSKRFGFRIPWKWAVYGGDGPRSWSRFMKTNNFD</sequence>
<dbReference type="Proteomes" id="UP000887566">
    <property type="component" value="Unplaced"/>
</dbReference>
<dbReference type="WBParaSite" id="PSAMB.scaffold1541size30323.g13768.t1">
    <property type="protein sequence ID" value="PSAMB.scaffold1541size30323.g13768.t1"/>
    <property type="gene ID" value="PSAMB.scaffold1541size30323.g13768"/>
</dbReference>
<proteinExistence type="predicted"/>
<organism evidence="2 3">
    <name type="scientific">Plectus sambesii</name>
    <dbReference type="NCBI Taxonomy" id="2011161"/>
    <lineage>
        <taxon>Eukaryota</taxon>
        <taxon>Metazoa</taxon>
        <taxon>Ecdysozoa</taxon>
        <taxon>Nematoda</taxon>
        <taxon>Chromadorea</taxon>
        <taxon>Plectida</taxon>
        <taxon>Plectina</taxon>
        <taxon>Plectoidea</taxon>
        <taxon>Plectidae</taxon>
        <taxon>Plectus</taxon>
    </lineage>
</organism>
<dbReference type="AlphaFoldDB" id="A0A914V4R2"/>
<keyword evidence="2" id="KW-1185">Reference proteome</keyword>
<accession>A0A914V4R2</accession>
<feature type="signal peptide" evidence="1">
    <location>
        <begin position="1"/>
        <end position="23"/>
    </location>
</feature>
<name>A0A914V4R2_9BILA</name>
<protein>
    <submittedName>
        <fullName evidence="3">Uncharacterized protein</fullName>
    </submittedName>
</protein>
<evidence type="ECO:0000313" key="3">
    <source>
        <dbReference type="WBParaSite" id="PSAMB.scaffold1541size30323.g13768.t1"/>
    </source>
</evidence>
<reference evidence="3" key="1">
    <citation type="submission" date="2022-11" db="UniProtKB">
        <authorList>
            <consortium name="WormBaseParasite"/>
        </authorList>
    </citation>
    <scope>IDENTIFICATION</scope>
</reference>
<keyword evidence="1" id="KW-0732">Signal</keyword>
<evidence type="ECO:0000313" key="2">
    <source>
        <dbReference type="Proteomes" id="UP000887566"/>
    </source>
</evidence>
<feature type="chain" id="PRO_5037365556" evidence="1">
    <location>
        <begin position="24"/>
        <end position="79"/>
    </location>
</feature>